<dbReference type="GO" id="GO:0015171">
    <property type="term" value="F:amino acid transmembrane transporter activity"/>
    <property type="evidence" value="ECO:0007669"/>
    <property type="project" value="TreeGrafter"/>
</dbReference>
<evidence type="ECO:0000256" key="3">
    <source>
        <dbReference type="ARBA" id="ARBA00022692"/>
    </source>
</evidence>
<evidence type="ECO:0000256" key="1">
    <source>
        <dbReference type="ARBA" id="ARBA00004651"/>
    </source>
</evidence>
<feature type="transmembrane region" description="Helical" evidence="6">
    <location>
        <begin position="216"/>
        <end position="237"/>
    </location>
</feature>
<dbReference type="PANTHER" id="PTHR30086">
    <property type="entry name" value="ARGININE EXPORTER PROTEIN ARGO"/>
    <property type="match status" value="1"/>
</dbReference>
<keyword evidence="2" id="KW-1003">Cell membrane</keyword>
<keyword evidence="3 6" id="KW-0812">Transmembrane</keyword>
<evidence type="ECO:0000313" key="8">
    <source>
        <dbReference type="Proteomes" id="UP000215223"/>
    </source>
</evidence>
<feature type="transmembrane region" description="Helical" evidence="6">
    <location>
        <begin position="31"/>
        <end position="53"/>
    </location>
</feature>
<protein>
    <recommendedName>
        <fullName evidence="9">Lysine transporter LysE</fullName>
    </recommendedName>
</protein>
<accession>A0A229RNC7</accession>
<evidence type="ECO:0008006" key="9">
    <source>
        <dbReference type="Google" id="ProtNLM"/>
    </source>
</evidence>
<dbReference type="Pfam" id="PF01810">
    <property type="entry name" value="LysE"/>
    <property type="match status" value="1"/>
</dbReference>
<comment type="caution">
    <text evidence="7">The sequence shown here is derived from an EMBL/GenBank/DDBJ whole genome shotgun (WGS) entry which is preliminary data.</text>
</comment>
<dbReference type="OrthoDB" id="3175972at2"/>
<name>A0A229RNC7_9PSEU</name>
<keyword evidence="8" id="KW-1185">Reference proteome</keyword>
<keyword evidence="5 6" id="KW-0472">Membrane</keyword>
<dbReference type="EMBL" id="NMQT01000130">
    <property type="protein sequence ID" value="OXM47914.1"/>
    <property type="molecule type" value="Genomic_DNA"/>
</dbReference>
<evidence type="ECO:0000256" key="4">
    <source>
        <dbReference type="ARBA" id="ARBA00022989"/>
    </source>
</evidence>
<dbReference type="Proteomes" id="UP000215223">
    <property type="component" value="Unassembled WGS sequence"/>
</dbReference>
<dbReference type="PANTHER" id="PTHR30086:SF19">
    <property type="entry name" value="THREONINE EFFLUX PROTEIN"/>
    <property type="match status" value="1"/>
</dbReference>
<dbReference type="AlphaFoldDB" id="A0A229RNC7"/>
<proteinExistence type="predicted"/>
<keyword evidence="4 6" id="KW-1133">Transmembrane helix</keyword>
<gene>
    <name evidence="7" type="ORF">CFP71_34015</name>
</gene>
<evidence type="ECO:0000256" key="6">
    <source>
        <dbReference type="SAM" id="Phobius"/>
    </source>
</evidence>
<feature type="transmembrane region" description="Helical" evidence="6">
    <location>
        <begin position="183"/>
        <end position="204"/>
    </location>
</feature>
<feature type="transmembrane region" description="Helical" evidence="6">
    <location>
        <begin position="74"/>
        <end position="97"/>
    </location>
</feature>
<evidence type="ECO:0000313" key="7">
    <source>
        <dbReference type="EMBL" id="OXM47914.1"/>
    </source>
</evidence>
<organism evidence="7 8">
    <name type="scientific">Amycolatopsis thailandensis</name>
    <dbReference type="NCBI Taxonomy" id="589330"/>
    <lineage>
        <taxon>Bacteria</taxon>
        <taxon>Bacillati</taxon>
        <taxon>Actinomycetota</taxon>
        <taxon>Actinomycetes</taxon>
        <taxon>Pseudonocardiales</taxon>
        <taxon>Pseudonocardiaceae</taxon>
        <taxon>Amycolatopsis</taxon>
    </lineage>
</organism>
<comment type="subcellular location">
    <subcellularLocation>
        <location evidence="1">Cell membrane</location>
        <topology evidence="1">Multi-pass membrane protein</topology>
    </subcellularLocation>
</comment>
<feature type="transmembrane region" description="Helical" evidence="6">
    <location>
        <begin position="109"/>
        <end position="126"/>
    </location>
</feature>
<reference evidence="7 8" key="1">
    <citation type="submission" date="2017-07" db="EMBL/GenBank/DDBJ databases">
        <title>Amycolatopsis thailandensis Genome sequencing and assembly.</title>
        <authorList>
            <person name="Kaur N."/>
            <person name="Mayilraj S."/>
        </authorList>
    </citation>
    <scope>NUCLEOTIDE SEQUENCE [LARGE SCALE GENOMIC DNA]</scope>
    <source>
        <strain evidence="7 8">JCM 16380</strain>
    </source>
</reference>
<evidence type="ECO:0000256" key="5">
    <source>
        <dbReference type="ARBA" id="ARBA00023136"/>
    </source>
</evidence>
<evidence type="ECO:0000256" key="2">
    <source>
        <dbReference type="ARBA" id="ARBA00022475"/>
    </source>
</evidence>
<dbReference type="InterPro" id="IPR001123">
    <property type="entry name" value="LeuE-type"/>
</dbReference>
<dbReference type="GO" id="GO:0005886">
    <property type="term" value="C:plasma membrane"/>
    <property type="evidence" value="ECO:0007669"/>
    <property type="project" value="UniProtKB-SubCell"/>
</dbReference>
<sequence>MLQRSAKTVKSTLKWENVSLVNTQLPPLVHFGFHVSLFGTVGATVGIYFAAAVTPGPNLLYVAHTASATSRKSALMAAMGVASGSTTLAGISVLLLGDLLPAQGAAYRLLRLACGLYLSYLGLRILRGLRTTDHSAPDPVAHSGSRVYLRGILTIVTNPKATLFFGALTATVLPLSVPLTTRISAVTALALSAFSWYCLVAIAFSSEPFQRLYRRIVFPIDLLSGCFFLALGLYLAFAP</sequence>